<protein>
    <submittedName>
        <fullName evidence="2">Uncharacterized protein</fullName>
    </submittedName>
</protein>
<dbReference type="EMBL" id="ML978127">
    <property type="protein sequence ID" value="KAF2098253.1"/>
    <property type="molecule type" value="Genomic_DNA"/>
</dbReference>
<feature type="compositionally biased region" description="Polar residues" evidence="1">
    <location>
        <begin position="205"/>
        <end position="218"/>
    </location>
</feature>
<organism evidence="2 3">
    <name type="scientific">Rhizodiscina lignyota</name>
    <dbReference type="NCBI Taxonomy" id="1504668"/>
    <lineage>
        <taxon>Eukaryota</taxon>
        <taxon>Fungi</taxon>
        <taxon>Dikarya</taxon>
        <taxon>Ascomycota</taxon>
        <taxon>Pezizomycotina</taxon>
        <taxon>Dothideomycetes</taxon>
        <taxon>Pleosporomycetidae</taxon>
        <taxon>Aulographales</taxon>
        <taxon>Rhizodiscinaceae</taxon>
        <taxon>Rhizodiscina</taxon>
    </lineage>
</organism>
<evidence type="ECO:0000313" key="2">
    <source>
        <dbReference type="EMBL" id="KAF2098253.1"/>
    </source>
</evidence>
<accession>A0A9P4IDY4</accession>
<reference evidence="2" key="1">
    <citation type="journal article" date="2020" name="Stud. Mycol.">
        <title>101 Dothideomycetes genomes: a test case for predicting lifestyles and emergence of pathogens.</title>
        <authorList>
            <person name="Haridas S."/>
            <person name="Albert R."/>
            <person name="Binder M."/>
            <person name="Bloem J."/>
            <person name="Labutti K."/>
            <person name="Salamov A."/>
            <person name="Andreopoulos B."/>
            <person name="Baker S."/>
            <person name="Barry K."/>
            <person name="Bills G."/>
            <person name="Bluhm B."/>
            <person name="Cannon C."/>
            <person name="Castanera R."/>
            <person name="Culley D."/>
            <person name="Daum C."/>
            <person name="Ezra D."/>
            <person name="Gonzalez J."/>
            <person name="Henrissat B."/>
            <person name="Kuo A."/>
            <person name="Liang C."/>
            <person name="Lipzen A."/>
            <person name="Lutzoni F."/>
            <person name="Magnuson J."/>
            <person name="Mondo S."/>
            <person name="Nolan M."/>
            <person name="Ohm R."/>
            <person name="Pangilinan J."/>
            <person name="Park H.-J."/>
            <person name="Ramirez L."/>
            <person name="Alfaro M."/>
            <person name="Sun H."/>
            <person name="Tritt A."/>
            <person name="Yoshinaga Y."/>
            <person name="Zwiers L.-H."/>
            <person name="Turgeon B."/>
            <person name="Goodwin S."/>
            <person name="Spatafora J."/>
            <person name="Crous P."/>
            <person name="Grigoriev I."/>
        </authorList>
    </citation>
    <scope>NUCLEOTIDE SEQUENCE</scope>
    <source>
        <strain evidence="2">CBS 133067</strain>
    </source>
</reference>
<sequence length="224" mass="25352">MPPPPPALRNALKVPYTSTFYFKYSKSYEPPDYLQLLVTEGNPIQFRVKASYEKRPRTGLWLSVRSTVNQIPKAIIRSHCRRKLRHAFRTALTEHGLDENGVKLSNNKGSNDVEELAMKGFQKVSQELSEKQSRGRSGRSKTDLFQPAEPSDLHGTLTLFTKPAILEATNDNVREDAGKLIRYLQRLTQADNKESIFTPGRMQLNGRSNRPARSSRPLQSIGEA</sequence>
<dbReference type="AlphaFoldDB" id="A0A9P4IDY4"/>
<feature type="region of interest" description="Disordered" evidence="1">
    <location>
        <begin position="199"/>
        <end position="224"/>
    </location>
</feature>
<keyword evidence="3" id="KW-1185">Reference proteome</keyword>
<dbReference type="OrthoDB" id="5238363at2759"/>
<proteinExistence type="predicted"/>
<name>A0A9P4IDY4_9PEZI</name>
<dbReference type="Proteomes" id="UP000799772">
    <property type="component" value="Unassembled WGS sequence"/>
</dbReference>
<evidence type="ECO:0000256" key="1">
    <source>
        <dbReference type="SAM" id="MobiDB-lite"/>
    </source>
</evidence>
<evidence type="ECO:0000313" key="3">
    <source>
        <dbReference type="Proteomes" id="UP000799772"/>
    </source>
</evidence>
<feature type="region of interest" description="Disordered" evidence="1">
    <location>
        <begin position="124"/>
        <end position="148"/>
    </location>
</feature>
<gene>
    <name evidence="2" type="ORF">NA57DRAFT_77045</name>
</gene>
<comment type="caution">
    <text evidence="2">The sequence shown here is derived from an EMBL/GenBank/DDBJ whole genome shotgun (WGS) entry which is preliminary data.</text>
</comment>